<evidence type="ECO:0000313" key="1">
    <source>
        <dbReference type="EMBL" id="PQM33687.1"/>
    </source>
</evidence>
<organism evidence="1 2">
    <name type="scientific">Prunus yedoensis var. nudiflora</name>
    <dbReference type="NCBI Taxonomy" id="2094558"/>
    <lineage>
        <taxon>Eukaryota</taxon>
        <taxon>Viridiplantae</taxon>
        <taxon>Streptophyta</taxon>
        <taxon>Embryophyta</taxon>
        <taxon>Tracheophyta</taxon>
        <taxon>Spermatophyta</taxon>
        <taxon>Magnoliopsida</taxon>
        <taxon>eudicotyledons</taxon>
        <taxon>Gunneridae</taxon>
        <taxon>Pentapetalae</taxon>
        <taxon>rosids</taxon>
        <taxon>fabids</taxon>
        <taxon>Rosales</taxon>
        <taxon>Rosaceae</taxon>
        <taxon>Amygdaloideae</taxon>
        <taxon>Amygdaleae</taxon>
        <taxon>Prunus</taxon>
    </lineage>
</organism>
<protein>
    <submittedName>
        <fullName evidence="1">Uncharacterized protein</fullName>
    </submittedName>
</protein>
<reference evidence="1 2" key="1">
    <citation type="submission" date="2018-02" db="EMBL/GenBank/DDBJ databases">
        <title>Draft genome of wild Prunus yedoensis var. nudiflora.</title>
        <authorList>
            <person name="Baek S."/>
            <person name="Kim J.-H."/>
            <person name="Choi K."/>
            <person name="Kim G.-B."/>
            <person name="Cho A."/>
            <person name="Jang H."/>
            <person name="Shin C.-H."/>
            <person name="Yu H.-J."/>
            <person name="Mun J.-H."/>
        </authorList>
    </citation>
    <scope>NUCLEOTIDE SEQUENCE [LARGE SCALE GENOMIC DNA]</scope>
    <source>
        <strain evidence="2">cv. Jeju island</strain>
        <tissue evidence="1">Leaf</tissue>
    </source>
</reference>
<keyword evidence="2" id="KW-1185">Reference proteome</keyword>
<gene>
    <name evidence="1" type="ORF">Pyn_18541</name>
</gene>
<sequence>MVEMEVKGSGQRLACWLKPPVGEWMLSSTFFCSNLLGTKPSSHLDLGMVVEFAFVSLVPQWHGCSI</sequence>
<evidence type="ECO:0000313" key="2">
    <source>
        <dbReference type="Proteomes" id="UP000250321"/>
    </source>
</evidence>
<dbReference type="Proteomes" id="UP000250321">
    <property type="component" value="Unassembled WGS sequence"/>
</dbReference>
<proteinExistence type="predicted"/>
<comment type="caution">
    <text evidence="1">The sequence shown here is derived from an EMBL/GenBank/DDBJ whole genome shotgun (WGS) entry which is preliminary data.</text>
</comment>
<name>A0A314U8E5_PRUYE</name>
<accession>A0A314U8E5</accession>
<dbReference type="AlphaFoldDB" id="A0A314U8E5"/>
<dbReference type="EMBL" id="PJQY01003897">
    <property type="protein sequence ID" value="PQM33687.1"/>
    <property type="molecule type" value="Genomic_DNA"/>
</dbReference>